<dbReference type="OrthoDB" id="9815272at2"/>
<organism evidence="1 2">
    <name type="scientific">Streptococcus hyointestinalis</name>
    <dbReference type="NCBI Taxonomy" id="1337"/>
    <lineage>
        <taxon>Bacteria</taxon>
        <taxon>Bacillati</taxon>
        <taxon>Bacillota</taxon>
        <taxon>Bacilli</taxon>
        <taxon>Lactobacillales</taxon>
        <taxon>Streptococcaceae</taxon>
        <taxon>Streptococcus</taxon>
    </lineage>
</organism>
<protein>
    <submittedName>
        <fullName evidence="1">Uncharacterized protein</fullName>
    </submittedName>
</protein>
<evidence type="ECO:0000313" key="2">
    <source>
        <dbReference type="Proteomes" id="UP000254924"/>
    </source>
</evidence>
<dbReference type="AlphaFoldDB" id="A0A380K0A0"/>
<dbReference type="Proteomes" id="UP000254924">
    <property type="component" value="Unassembled WGS sequence"/>
</dbReference>
<proteinExistence type="predicted"/>
<keyword evidence="2" id="KW-1185">Reference proteome</keyword>
<dbReference type="EMBL" id="UHFN01000004">
    <property type="protein sequence ID" value="SUN58214.1"/>
    <property type="molecule type" value="Genomic_DNA"/>
</dbReference>
<evidence type="ECO:0000313" key="1">
    <source>
        <dbReference type="EMBL" id="SUN58214.1"/>
    </source>
</evidence>
<name>A0A380K0A0_9STRE</name>
<sequence>MEDLNEALKNLCFAEGLAKATSNDVEVVELVGEEDIELIERLNIRLHEYACDANNNIYYRDTEGVRPSSRSAEMVLPKQRWSILSL</sequence>
<accession>A0A380K0A0</accession>
<reference evidence="1 2" key="1">
    <citation type="submission" date="2018-06" db="EMBL/GenBank/DDBJ databases">
        <authorList>
            <consortium name="Pathogen Informatics"/>
            <person name="Doyle S."/>
        </authorList>
    </citation>
    <scope>NUCLEOTIDE SEQUENCE [LARGE SCALE GENOMIC DNA]</scope>
    <source>
        <strain evidence="1 2">NCTC12224</strain>
    </source>
</reference>
<gene>
    <name evidence="1" type="ORF">NCTC12224_00240</name>
</gene>